<gene>
    <name evidence="3" type="ORF">EV380_1489</name>
</gene>
<protein>
    <recommendedName>
        <fullName evidence="2">YCII-related domain-containing protein</fullName>
    </recommendedName>
</protein>
<evidence type="ECO:0000256" key="1">
    <source>
        <dbReference type="ARBA" id="ARBA00007689"/>
    </source>
</evidence>
<dbReference type="RefSeq" id="WP_130450380.1">
    <property type="nucleotide sequence ID" value="NZ_SHLA01000001.1"/>
</dbReference>
<dbReference type="InterPro" id="IPR051807">
    <property type="entry name" value="Sec-metab_biosynth-assoc"/>
</dbReference>
<dbReference type="Pfam" id="PF03795">
    <property type="entry name" value="YCII"/>
    <property type="match status" value="1"/>
</dbReference>
<organism evidence="3 4">
    <name type="scientific">Zhihengliuella halotolerans</name>
    <dbReference type="NCBI Taxonomy" id="370736"/>
    <lineage>
        <taxon>Bacteria</taxon>
        <taxon>Bacillati</taxon>
        <taxon>Actinomycetota</taxon>
        <taxon>Actinomycetes</taxon>
        <taxon>Micrococcales</taxon>
        <taxon>Micrococcaceae</taxon>
        <taxon>Zhihengliuella</taxon>
    </lineage>
</organism>
<dbReference type="AlphaFoldDB" id="A0A4Q8ACH3"/>
<dbReference type="PANTHER" id="PTHR33606">
    <property type="entry name" value="PROTEIN YCII"/>
    <property type="match status" value="1"/>
</dbReference>
<dbReference type="SUPFAM" id="SSF54909">
    <property type="entry name" value="Dimeric alpha+beta barrel"/>
    <property type="match status" value="1"/>
</dbReference>
<dbReference type="Gene3D" id="3.30.70.1060">
    <property type="entry name" value="Dimeric alpha+beta barrel"/>
    <property type="match status" value="1"/>
</dbReference>
<accession>A0A4Q8ACH3</accession>
<evidence type="ECO:0000313" key="4">
    <source>
        <dbReference type="Proteomes" id="UP000292685"/>
    </source>
</evidence>
<keyword evidence="4" id="KW-1185">Reference proteome</keyword>
<dbReference type="EMBL" id="SHLA01000001">
    <property type="protein sequence ID" value="RZU61907.1"/>
    <property type="molecule type" value="Genomic_DNA"/>
</dbReference>
<dbReference type="InterPro" id="IPR011008">
    <property type="entry name" value="Dimeric_a/b-barrel"/>
</dbReference>
<dbReference type="InterPro" id="IPR005545">
    <property type="entry name" value="YCII"/>
</dbReference>
<proteinExistence type="inferred from homology"/>
<evidence type="ECO:0000259" key="2">
    <source>
        <dbReference type="Pfam" id="PF03795"/>
    </source>
</evidence>
<reference evidence="3 4" key="1">
    <citation type="submission" date="2019-02" db="EMBL/GenBank/DDBJ databases">
        <title>Sequencing the genomes of 1000 actinobacteria strains.</title>
        <authorList>
            <person name="Klenk H.-P."/>
        </authorList>
    </citation>
    <scope>NUCLEOTIDE SEQUENCE [LARGE SCALE GENOMIC DNA]</scope>
    <source>
        <strain evidence="3 4">DSM 17364</strain>
    </source>
</reference>
<comment type="caution">
    <text evidence="3">The sequence shown here is derived from an EMBL/GenBank/DDBJ whole genome shotgun (WGS) entry which is preliminary data.</text>
</comment>
<dbReference type="OrthoDB" id="8968203at2"/>
<evidence type="ECO:0000313" key="3">
    <source>
        <dbReference type="EMBL" id="RZU61907.1"/>
    </source>
</evidence>
<comment type="similarity">
    <text evidence="1">Belongs to the YciI family.</text>
</comment>
<name>A0A4Q8ACH3_9MICC</name>
<feature type="domain" description="YCII-related" evidence="2">
    <location>
        <begin position="10"/>
        <end position="87"/>
    </location>
</feature>
<sequence length="99" mass="10583">MSLFSVEYVYAPETEEARAQHRAAHRELLGSLTDPENVKLVASGPYLDGSGALLIFAAAGEEAVNDVLKRDPFVSEGLVANAKVTEWDPVTGELSGYSS</sequence>
<dbReference type="PANTHER" id="PTHR33606:SF3">
    <property type="entry name" value="PROTEIN YCII"/>
    <property type="match status" value="1"/>
</dbReference>
<dbReference type="Proteomes" id="UP000292685">
    <property type="component" value="Unassembled WGS sequence"/>
</dbReference>